<feature type="compositionally biased region" description="Basic and acidic residues" evidence="1">
    <location>
        <begin position="339"/>
        <end position="351"/>
    </location>
</feature>
<feature type="region of interest" description="Disordered" evidence="1">
    <location>
        <begin position="181"/>
        <end position="210"/>
    </location>
</feature>
<evidence type="ECO:0000313" key="3">
    <source>
        <dbReference type="Proteomes" id="UP001222932"/>
    </source>
</evidence>
<dbReference type="Proteomes" id="UP001222932">
    <property type="component" value="Unassembled WGS sequence"/>
</dbReference>
<reference evidence="2" key="2">
    <citation type="submission" date="2023-06" db="EMBL/GenBank/DDBJ databases">
        <authorList>
            <person name="Kobayashi Y."/>
            <person name="Kayamori A."/>
            <person name="Aoki K."/>
            <person name="Shiwa Y."/>
            <person name="Fujita N."/>
            <person name="Sugita T."/>
            <person name="Iwasaki W."/>
            <person name="Tanaka N."/>
            <person name="Takashima M."/>
        </authorList>
    </citation>
    <scope>NUCLEOTIDE SEQUENCE</scope>
    <source>
        <strain evidence="2">HIS016</strain>
    </source>
</reference>
<feature type="compositionally biased region" description="Low complexity" evidence="1">
    <location>
        <begin position="359"/>
        <end position="370"/>
    </location>
</feature>
<protein>
    <submittedName>
        <fullName evidence="2">Uncharacterized protein</fullName>
    </submittedName>
</protein>
<gene>
    <name evidence="2" type="ORF">CspeluHIS016_0405100</name>
</gene>
<sequence length="411" mass="45149">MPDASPDAAIPLQEWLQLLQTHGVPMRTAMGLAAKAYKEHSSRAKLARLPVTKFVTDKEGRKAVTDALRAISSGQATKRKRTRDDDLLRPLDPTGPTLPQSLEFHEILDPEQLIPVTVTVNRAPVKTAWAYTVARRLGFDVQESLSLAHVYVHIGSMKHALALGNIYDAAQTRDAENEIRELPGEAGYRRPGAPNSPQKRKGWQETVGKPVGSSQPWVMLLGTKMYATYFRMMSDASPVIERPDGTWRAIQKGVPVEPSVGYLYITRALKDFTPHVLGAMQLVANSHEPEELNMAGVGIYSAFKPDVVEWGQRGGVAVADILDQIKTRAGNDEELENQVEGKQEVNDDAEIKPPPTKPPASAGSSLSPAPSEKEQAPDGGEPSAKRQKEMTLEEYEAMLDEDFDADLYNIP</sequence>
<organism evidence="2 3">
    <name type="scientific">Cutaneotrichosporon spelunceum</name>
    <dbReference type="NCBI Taxonomy" id="1672016"/>
    <lineage>
        <taxon>Eukaryota</taxon>
        <taxon>Fungi</taxon>
        <taxon>Dikarya</taxon>
        <taxon>Basidiomycota</taxon>
        <taxon>Agaricomycotina</taxon>
        <taxon>Tremellomycetes</taxon>
        <taxon>Trichosporonales</taxon>
        <taxon>Trichosporonaceae</taxon>
        <taxon>Cutaneotrichosporon</taxon>
    </lineage>
</organism>
<keyword evidence="3" id="KW-1185">Reference proteome</keyword>
<reference evidence="2" key="1">
    <citation type="journal article" date="2023" name="BMC Genomics">
        <title>Chromosome-level genome assemblies of Cutaneotrichosporon spp. (Trichosporonales, Basidiomycota) reveal imbalanced evolution between nucleotide sequences and chromosome synteny.</title>
        <authorList>
            <person name="Kobayashi Y."/>
            <person name="Kayamori A."/>
            <person name="Aoki K."/>
            <person name="Shiwa Y."/>
            <person name="Matsutani M."/>
            <person name="Fujita N."/>
            <person name="Sugita T."/>
            <person name="Iwasaki W."/>
            <person name="Tanaka N."/>
            <person name="Takashima M."/>
        </authorList>
    </citation>
    <scope>NUCLEOTIDE SEQUENCE</scope>
    <source>
        <strain evidence="2">HIS016</strain>
    </source>
</reference>
<accession>A0AAD3TW57</accession>
<evidence type="ECO:0000313" key="2">
    <source>
        <dbReference type="EMBL" id="GMK57676.1"/>
    </source>
</evidence>
<feature type="region of interest" description="Disordered" evidence="1">
    <location>
        <begin position="334"/>
        <end position="411"/>
    </location>
</feature>
<dbReference type="EMBL" id="BTCM01000004">
    <property type="protein sequence ID" value="GMK57676.1"/>
    <property type="molecule type" value="Genomic_DNA"/>
</dbReference>
<comment type="caution">
    <text evidence="2">The sequence shown here is derived from an EMBL/GenBank/DDBJ whole genome shotgun (WGS) entry which is preliminary data.</text>
</comment>
<feature type="compositionally biased region" description="Acidic residues" evidence="1">
    <location>
        <begin position="392"/>
        <end position="405"/>
    </location>
</feature>
<evidence type="ECO:0000256" key="1">
    <source>
        <dbReference type="SAM" id="MobiDB-lite"/>
    </source>
</evidence>
<dbReference type="AlphaFoldDB" id="A0AAD3TW57"/>
<feature type="region of interest" description="Disordered" evidence="1">
    <location>
        <begin position="73"/>
        <end position="96"/>
    </location>
</feature>
<proteinExistence type="predicted"/>
<name>A0AAD3TW57_9TREE</name>